<dbReference type="InterPro" id="IPR021315">
    <property type="entry name" value="Gap/Sap"/>
</dbReference>
<dbReference type="RefSeq" id="WP_089814704.1">
    <property type="nucleotide sequence ID" value="NZ_FOZK01000001.1"/>
</dbReference>
<keyword evidence="1" id="KW-0472">Membrane</keyword>
<name>A0A1I6KNK4_9EURY</name>
<accession>A0A1I6KNK4</accession>
<dbReference type="Proteomes" id="UP000199062">
    <property type="component" value="Unassembled WGS sequence"/>
</dbReference>
<keyword evidence="3" id="KW-1185">Reference proteome</keyword>
<keyword evidence="1" id="KW-0812">Transmembrane</keyword>
<evidence type="ECO:0000313" key="3">
    <source>
        <dbReference type="Proteomes" id="UP000199062"/>
    </source>
</evidence>
<protein>
    <submittedName>
        <fullName evidence="2">Sap, sulfolipid-1-addressing protein</fullName>
    </submittedName>
</protein>
<dbReference type="Pfam" id="PF11139">
    <property type="entry name" value="SfLAP"/>
    <property type="match status" value="1"/>
</dbReference>
<dbReference type="AlphaFoldDB" id="A0A1I6KNK4"/>
<feature type="transmembrane region" description="Helical" evidence="1">
    <location>
        <begin position="6"/>
        <end position="25"/>
    </location>
</feature>
<keyword evidence="1" id="KW-1133">Transmembrane helix</keyword>
<reference evidence="2 3" key="1">
    <citation type="submission" date="2016-10" db="EMBL/GenBank/DDBJ databases">
        <authorList>
            <person name="de Groot N.N."/>
        </authorList>
    </citation>
    <scope>NUCLEOTIDE SEQUENCE [LARGE SCALE GENOMIC DNA]</scope>
    <source>
        <strain evidence="2 3">CGMCC 1.10457</strain>
    </source>
</reference>
<feature type="transmembrane region" description="Helical" evidence="1">
    <location>
        <begin position="37"/>
        <end position="54"/>
    </location>
</feature>
<dbReference type="STRING" id="767519.SAMN05216559_1146"/>
<proteinExistence type="predicted"/>
<evidence type="ECO:0000256" key="1">
    <source>
        <dbReference type="SAM" id="Phobius"/>
    </source>
</evidence>
<organism evidence="2 3">
    <name type="scientific">Halomicrobium zhouii</name>
    <dbReference type="NCBI Taxonomy" id="767519"/>
    <lineage>
        <taxon>Archaea</taxon>
        <taxon>Methanobacteriati</taxon>
        <taxon>Methanobacteriota</taxon>
        <taxon>Stenosarchaea group</taxon>
        <taxon>Halobacteria</taxon>
        <taxon>Halobacteriales</taxon>
        <taxon>Haloarculaceae</taxon>
        <taxon>Halomicrobium</taxon>
    </lineage>
</organism>
<sequence length="210" mass="22382">MSFVEVLPLAIVMIAGPQILSSIFLATSERWRTNSAAYVFGAALSISLVVSIAYLLGSSLGGGGGLLGASARQLLYLAVLVLLFYAAVDTYRKREVSEPPKWMGKLTNATPGFSFRLGFLLLGVFPTNVVTSISVGTFLAANADPVTDAAGFVSLTLFMLALPSLGVLVLGRRAELVLPKIRDWMNDNTWIISEAVIALFVVLTLQNLLG</sequence>
<feature type="transmembrane region" description="Helical" evidence="1">
    <location>
        <begin position="149"/>
        <end position="170"/>
    </location>
</feature>
<feature type="transmembrane region" description="Helical" evidence="1">
    <location>
        <begin position="190"/>
        <end position="209"/>
    </location>
</feature>
<gene>
    <name evidence="2" type="ORF">SAMN05216559_1146</name>
</gene>
<evidence type="ECO:0000313" key="2">
    <source>
        <dbReference type="EMBL" id="SFR92774.1"/>
    </source>
</evidence>
<dbReference type="EMBL" id="FOZK01000001">
    <property type="protein sequence ID" value="SFR92774.1"/>
    <property type="molecule type" value="Genomic_DNA"/>
</dbReference>
<feature type="transmembrane region" description="Helical" evidence="1">
    <location>
        <begin position="74"/>
        <end position="92"/>
    </location>
</feature>
<feature type="transmembrane region" description="Helical" evidence="1">
    <location>
        <begin position="113"/>
        <end position="143"/>
    </location>
</feature>
<dbReference type="OrthoDB" id="346418at2157"/>